<dbReference type="PANTHER" id="PTHR33525">
    <property type="match status" value="1"/>
</dbReference>
<dbReference type="PROSITE" id="PS51833">
    <property type="entry name" value="HDOD"/>
    <property type="match status" value="1"/>
</dbReference>
<evidence type="ECO:0000259" key="1">
    <source>
        <dbReference type="PROSITE" id="PS51833"/>
    </source>
</evidence>
<dbReference type="InterPro" id="IPR052340">
    <property type="entry name" value="RNase_Y/CdgJ"/>
</dbReference>
<dbReference type="Gene3D" id="1.10.3210.10">
    <property type="entry name" value="Hypothetical protein af1432"/>
    <property type="match status" value="1"/>
</dbReference>
<name>A0A0F7JYR8_9GAMM</name>
<dbReference type="AlphaFoldDB" id="A0A0F7JYR8"/>
<accession>A0A0F7JYR8</accession>
<dbReference type="RefSeq" id="WP_046859384.1">
    <property type="nucleotide sequence ID" value="NZ_CP011412.1"/>
</dbReference>
<gene>
    <name evidence="2" type="ORF">AAY24_08900</name>
</gene>
<sequence length="288" mass="31396">MDRDRSTALHDKLQVRYLPPLSPTAAQLLEALSDEDVDLKALSAIIKRDPGLAARIVGLANSAYFAQPSPVYSVEEAIIRVLGLDLVKSLALGISVAGVFNLEKCPAFDLGGYWFKALACSQLIVDLADLVPAGQRPDLSGLHLGALLHNLGGLLLGHALGEAYQEVLVSAGQESNARLLEIEREKLGFDHQEAGLLLAGRWHLPALIVTMMGQLGRNDYRGTYQTEVILLNCSVERVDSIRAGSAQPLDGCPWLQRIDGFERQRIPEVELAFLQQVDDLELVARQFA</sequence>
<reference evidence="2 3" key="1">
    <citation type="journal article" date="2015" name="Genome Announc.">
        <title>Complete Genome Sequence of Sedimenticola thiotaurini Strain SIP-G1, a Polyphosphate- and Polyhydroxyalkanoate-Accumulating Sulfur-Oxidizing Gammaproteobacterium Isolated from Salt Marsh Sediments.</title>
        <authorList>
            <person name="Flood B.E."/>
            <person name="Jones D.S."/>
            <person name="Bailey J.V."/>
        </authorList>
    </citation>
    <scope>NUCLEOTIDE SEQUENCE [LARGE SCALE GENOMIC DNA]</scope>
    <source>
        <strain evidence="2 3">SIP-G1</strain>
    </source>
</reference>
<protein>
    <recommendedName>
        <fullName evidence="1">HDOD domain-containing protein</fullName>
    </recommendedName>
</protein>
<proteinExistence type="predicted"/>
<evidence type="ECO:0000313" key="2">
    <source>
        <dbReference type="EMBL" id="AKH20449.1"/>
    </source>
</evidence>
<dbReference type="KEGG" id="seds:AAY24_08900"/>
<evidence type="ECO:0000313" key="3">
    <source>
        <dbReference type="Proteomes" id="UP000034410"/>
    </source>
</evidence>
<dbReference type="OrthoDB" id="9770715at2"/>
<dbReference type="SUPFAM" id="SSF109604">
    <property type="entry name" value="HD-domain/PDEase-like"/>
    <property type="match status" value="1"/>
</dbReference>
<dbReference type="InterPro" id="IPR013976">
    <property type="entry name" value="HDOD"/>
</dbReference>
<feature type="domain" description="HDOD" evidence="1">
    <location>
        <begin position="18"/>
        <end position="218"/>
    </location>
</feature>
<dbReference type="EMBL" id="CP011412">
    <property type="protein sequence ID" value="AKH20449.1"/>
    <property type="molecule type" value="Genomic_DNA"/>
</dbReference>
<dbReference type="Proteomes" id="UP000034410">
    <property type="component" value="Chromosome"/>
</dbReference>
<dbReference type="Pfam" id="PF08668">
    <property type="entry name" value="HDOD"/>
    <property type="match status" value="1"/>
</dbReference>
<keyword evidence="3" id="KW-1185">Reference proteome</keyword>
<organism evidence="2 3">
    <name type="scientific">Sedimenticola thiotaurini</name>
    <dbReference type="NCBI Taxonomy" id="1543721"/>
    <lineage>
        <taxon>Bacteria</taxon>
        <taxon>Pseudomonadati</taxon>
        <taxon>Pseudomonadota</taxon>
        <taxon>Gammaproteobacteria</taxon>
        <taxon>Chromatiales</taxon>
        <taxon>Sedimenticolaceae</taxon>
        <taxon>Sedimenticola</taxon>
    </lineage>
</organism>
<dbReference type="PANTHER" id="PTHR33525:SF3">
    <property type="entry name" value="RIBONUCLEASE Y"/>
    <property type="match status" value="1"/>
</dbReference>